<dbReference type="Gene3D" id="3.40.1350.10">
    <property type="match status" value="1"/>
</dbReference>
<dbReference type="SUPFAM" id="SSF52980">
    <property type="entry name" value="Restriction endonuclease-like"/>
    <property type="match status" value="1"/>
</dbReference>
<dbReference type="CDD" id="cd22366">
    <property type="entry name" value="XisH-like"/>
    <property type="match status" value="1"/>
</dbReference>
<evidence type="ECO:0000313" key="2">
    <source>
        <dbReference type="Proteomes" id="UP000826540"/>
    </source>
</evidence>
<proteinExistence type="predicted"/>
<reference evidence="1 2" key="1">
    <citation type="journal article" date="2022" name="J. Am. Chem. Soc.">
        <title>Biosynthesis of Guanitoxin Enables Global Environmental Detection in Freshwater Cyanobacteria.</title>
        <authorList>
            <person name="Lima S.T."/>
            <person name="Fallon T.R."/>
            <person name="Cordoza J.L."/>
            <person name="Chekan J.R."/>
            <person name="Delbaje E."/>
            <person name="Hopiavuori A.R."/>
            <person name="Alvarenga D.O."/>
            <person name="Wood S.M."/>
            <person name="Luhavaya H."/>
            <person name="Baumgartner J.T."/>
            <person name="Dorr F.A."/>
            <person name="Etchegaray A."/>
            <person name="Pinto E."/>
            <person name="McKinnie S.M.K."/>
            <person name="Fiore M.F."/>
            <person name="Moore B.S."/>
        </authorList>
    </citation>
    <scope>NUCLEOTIDE SEQUENCE [LARGE SCALE GENOMIC DNA]</scope>
    <source>
        <strain evidence="1 2">ITEP-024</strain>
    </source>
</reference>
<dbReference type="InterPro" id="IPR014919">
    <property type="entry name" value="XisH"/>
</dbReference>
<name>A0ABX8X4J4_9CYAN</name>
<keyword evidence="2" id="KW-1185">Reference proteome</keyword>
<dbReference type="RefSeq" id="WP_220611316.1">
    <property type="nucleotide sequence ID" value="NZ_CP080598.1"/>
</dbReference>
<dbReference type="Proteomes" id="UP000826540">
    <property type="component" value="Chromosome"/>
</dbReference>
<organism evidence="1 2">
    <name type="scientific">Sphaerospermopsis torques-reginae ITEP-024</name>
    <dbReference type="NCBI Taxonomy" id="984208"/>
    <lineage>
        <taxon>Bacteria</taxon>
        <taxon>Bacillati</taxon>
        <taxon>Cyanobacteriota</taxon>
        <taxon>Cyanophyceae</taxon>
        <taxon>Nostocales</taxon>
        <taxon>Aphanizomenonaceae</taxon>
        <taxon>Sphaerospermopsis</taxon>
        <taxon>Sphaerospermopsis torques-reginae</taxon>
    </lineage>
</organism>
<dbReference type="InterPro" id="IPR011856">
    <property type="entry name" value="tRNA_endonuc-like_dom_sf"/>
</dbReference>
<gene>
    <name evidence="1" type="ORF">K2F26_09840</name>
</gene>
<protein>
    <submittedName>
        <fullName evidence="1">XisH family protein</fullName>
    </submittedName>
</protein>
<dbReference type="EMBL" id="CP080598">
    <property type="protein sequence ID" value="QYX33580.1"/>
    <property type="molecule type" value="Genomic_DNA"/>
</dbReference>
<dbReference type="Pfam" id="PF08814">
    <property type="entry name" value="XisH"/>
    <property type="match status" value="1"/>
</dbReference>
<dbReference type="InterPro" id="IPR011335">
    <property type="entry name" value="Restrct_endonuc-II-like"/>
</dbReference>
<accession>A0ABX8X4J4</accession>
<sequence>MAKDKFHDAVKNALIKEGWIITNDPLFLQFGGVDLYVNLGAEKMLAAQKDNQKIAVEIKSFLGDSTITEFHQALGQLLNYRLILKRQEPDRILYLAVPLDIYESFFKLEFTQLAIADYQLKIIVYDIAQEVIYQWIN</sequence>
<evidence type="ECO:0000313" key="1">
    <source>
        <dbReference type="EMBL" id="QYX33580.1"/>
    </source>
</evidence>